<dbReference type="PANTHER" id="PTHR33175">
    <property type="entry name" value="DNA-BINDING PROTEIN HU"/>
    <property type="match status" value="1"/>
</dbReference>
<sequence length="90" mass="9805">MSKKDLIDAIAKECDLTKEKAGSAVDAMLSHIKSSMKKGEEVRIPDFGTFKVTKRAARDGRNPLTGETIKIKASKVAKFTPSKGLKDLLN</sequence>
<evidence type="ECO:0000256" key="2">
    <source>
        <dbReference type="ARBA" id="ARBA00023067"/>
    </source>
</evidence>
<comment type="similarity">
    <text evidence="1 4">Belongs to the bacterial histone-like protein family.</text>
</comment>
<keyword evidence="2" id="KW-0226">DNA condensation</keyword>
<keyword evidence="6" id="KW-1185">Reference proteome</keyword>
<evidence type="ECO:0000256" key="1">
    <source>
        <dbReference type="ARBA" id="ARBA00010529"/>
    </source>
</evidence>
<name>A0A1H0QVI4_9HYPH</name>
<accession>A0A1H0QVI4</accession>
<dbReference type="InterPro" id="IPR000119">
    <property type="entry name" value="Hist_DNA-bd"/>
</dbReference>
<dbReference type="PANTHER" id="PTHR33175:SF3">
    <property type="entry name" value="DNA-BINDING PROTEIN HU-BETA"/>
    <property type="match status" value="1"/>
</dbReference>
<organism evidence="5 6">
    <name type="scientific">Filomicrobium insigne</name>
    <dbReference type="NCBI Taxonomy" id="418854"/>
    <lineage>
        <taxon>Bacteria</taxon>
        <taxon>Pseudomonadati</taxon>
        <taxon>Pseudomonadota</taxon>
        <taxon>Alphaproteobacteria</taxon>
        <taxon>Hyphomicrobiales</taxon>
        <taxon>Hyphomicrobiaceae</taxon>
        <taxon>Filomicrobium</taxon>
    </lineage>
</organism>
<dbReference type="EMBL" id="FNJC01000003">
    <property type="protein sequence ID" value="SDP20889.1"/>
    <property type="molecule type" value="Genomic_DNA"/>
</dbReference>
<dbReference type="Gene3D" id="4.10.520.10">
    <property type="entry name" value="IHF-like DNA-binding proteins"/>
    <property type="match status" value="1"/>
</dbReference>
<keyword evidence="3 5" id="KW-0238">DNA-binding</keyword>
<proteinExistence type="inferred from homology"/>
<evidence type="ECO:0000256" key="4">
    <source>
        <dbReference type="RuleBase" id="RU003939"/>
    </source>
</evidence>
<dbReference type="CDD" id="cd13831">
    <property type="entry name" value="HU"/>
    <property type="match status" value="1"/>
</dbReference>
<dbReference type="GO" id="GO:0003677">
    <property type="term" value="F:DNA binding"/>
    <property type="evidence" value="ECO:0007669"/>
    <property type="project" value="UniProtKB-KW"/>
</dbReference>
<dbReference type="Pfam" id="PF00216">
    <property type="entry name" value="Bac_DNA_binding"/>
    <property type="match status" value="1"/>
</dbReference>
<protein>
    <submittedName>
        <fullName evidence="5">DNA-binding protein HU-beta</fullName>
    </submittedName>
</protein>
<dbReference type="InterPro" id="IPR010992">
    <property type="entry name" value="IHF-like_DNA-bd_dom_sf"/>
</dbReference>
<comment type="caution">
    <text evidence="5">The sequence shown here is derived from an EMBL/GenBank/DDBJ whole genome shotgun (WGS) entry which is preliminary data.</text>
</comment>
<evidence type="ECO:0000313" key="5">
    <source>
        <dbReference type="EMBL" id="SDP20889.1"/>
    </source>
</evidence>
<evidence type="ECO:0000256" key="3">
    <source>
        <dbReference type="ARBA" id="ARBA00023125"/>
    </source>
</evidence>
<gene>
    <name evidence="5" type="ORF">SAMN04488061_2503</name>
</gene>
<dbReference type="SUPFAM" id="SSF47729">
    <property type="entry name" value="IHF-like DNA-binding proteins"/>
    <property type="match status" value="1"/>
</dbReference>
<reference evidence="5 6" key="1">
    <citation type="submission" date="2016-10" db="EMBL/GenBank/DDBJ databases">
        <authorList>
            <person name="Varghese N."/>
            <person name="Submissions S."/>
        </authorList>
    </citation>
    <scope>NUCLEOTIDE SEQUENCE [LARGE SCALE GENOMIC DNA]</scope>
    <source>
        <strain evidence="5 6">CGMCC 1.6497</strain>
    </source>
</reference>
<dbReference type="RefSeq" id="WP_046480594.1">
    <property type="nucleotide sequence ID" value="NZ_FNJC01000003.1"/>
</dbReference>
<dbReference type="SMART" id="SM00411">
    <property type="entry name" value="BHL"/>
    <property type="match status" value="1"/>
</dbReference>
<dbReference type="PRINTS" id="PR01727">
    <property type="entry name" value="DNABINDINGHU"/>
</dbReference>
<evidence type="ECO:0000313" key="6">
    <source>
        <dbReference type="Proteomes" id="UP000198795"/>
    </source>
</evidence>
<dbReference type="Proteomes" id="UP000198795">
    <property type="component" value="Unassembled WGS sequence"/>
</dbReference>